<feature type="region of interest" description="Disordered" evidence="1">
    <location>
        <begin position="1"/>
        <end position="59"/>
    </location>
</feature>
<dbReference type="AlphaFoldDB" id="A0A409W6I0"/>
<organism evidence="2 3">
    <name type="scientific">Panaeolus cyanescens</name>
    <dbReference type="NCBI Taxonomy" id="181874"/>
    <lineage>
        <taxon>Eukaryota</taxon>
        <taxon>Fungi</taxon>
        <taxon>Dikarya</taxon>
        <taxon>Basidiomycota</taxon>
        <taxon>Agaricomycotina</taxon>
        <taxon>Agaricomycetes</taxon>
        <taxon>Agaricomycetidae</taxon>
        <taxon>Agaricales</taxon>
        <taxon>Agaricineae</taxon>
        <taxon>Galeropsidaceae</taxon>
        <taxon>Panaeolus</taxon>
    </lineage>
</organism>
<evidence type="ECO:0000313" key="3">
    <source>
        <dbReference type="Proteomes" id="UP000284842"/>
    </source>
</evidence>
<feature type="compositionally biased region" description="Acidic residues" evidence="1">
    <location>
        <begin position="18"/>
        <end position="44"/>
    </location>
</feature>
<reference evidence="2 3" key="1">
    <citation type="journal article" date="2018" name="Evol. Lett.">
        <title>Horizontal gene cluster transfer increased hallucinogenic mushroom diversity.</title>
        <authorList>
            <person name="Reynolds H.T."/>
            <person name="Vijayakumar V."/>
            <person name="Gluck-Thaler E."/>
            <person name="Korotkin H.B."/>
            <person name="Matheny P.B."/>
            <person name="Slot J.C."/>
        </authorList>
    </citation>
    <scope>NUCLEOTIDE SEQUENCE [LARGE SCALE GENOMIC DNA]</scope>
    <source>
        <strain evidence="2 3">2629</strain>
    </source>
</reference>
<sequence length="172" mass="18298">MSFESDPADGYFDNADVVGDEQYDTTFHDDEDADEDEDEAEGNDIGDAHSHGVADLDEFGPVHADSVALDSSLDGPLTTGLNHVVSVTPLQVVHDELVEIVNDTRNLVLNSTRPSVEDVVDEDDEVGFSRGGSSSVVFDAGDDVDDDEDDGFDDDDEEVGPAGGGEDDGLEF</sequence>
<dbReference type="InParanoid" id="A0A409W6I0"/>
<evidence type="ECO:0000313" key="2">
    <source>
        <dbReference type="EMBL" id="PPQ74130.1"/>
    </source>
</evidence>
<dbReference type="Proteomes" id="UP000284842">
    <property type="component" value="Unassembled WGS sequence"/>
</dbReference>
<gene>
    <name evidence="2" type="ORF">CVT24_012843</name>
</gene>
<keyword evidence="3" id="KW-1185">Reference proteome</keyword>
<evidence type="ECO:0000256" key="1">
    <source>
        <dbReference type="SAM" id="MobiDB-lite"/>
    </source>
</evidence>
<comment type="caution">
    <text evidence="2">The sequence shown here is derived from an EMBL/GenBank/DDBJ whole genome shotgun (WGS) entry which is preliminary data.</text>
</comment>
<proteinExistence type="predicted"/>
<name>A0A409W6I0_9AGAR</name>
<dbReference type="EMBL" id="NHTK01005774">
    <property type="protein sequence ID" value="PPQ74130.1"/>
    <property type="molecule type" value="Genomic_DNA"/>
</dbReference>
<feature type="compositionally biased region" description="Acidic residues" evidence="1">
    <location>
        <begin position="140"/>
        <end position="172"/>
    </location>
</feature>
<protein>
    <submittedName>
        <fullName evidence="2">Uncharacterized protein</fullName>
    </submittedName>
</protein>
<feature type="region of interest" description="Disordered" evidence="1">
    <location>
        <begin position="116"/>
        <end position="172"/>
    </location>
</feature>
<accession>A0A409W6I0</accession>